<dbReference type="GO" id="GO:0005829">
    <property type="term" value="C:cytosol"/>
    <property type="evidence" value="ECO:0007669"/>
    <property type="project" value="TreeGrafter"/>
</dbReference>
<dbReference type="EC" id="6.1.1.9" evidence="10"/>
<dbReference type="InterPro" id="IPR009008">
    <property type="entry name" value="Val/Leu/Ile-tRNA-synth_edit"/>
</dbReference>
<comment type="function">
    <text evidence="10">Catalyzes the attachment of valine to tRNA(Val). As ValRS can inadvertently accommodate and process structurally similar amino acids such as threonine, to avoid such errors, it has a 'posttransfer' editing activity that hydrolyzes mischarged Thr-tRNA(Val) in a tRNA-dependent manner.</text>
</comment>
<dbReference type="Gene3D" id="3.90.740.10">
    <property type="entry name" value="Valyl/Leucyl/Isoleucyl-tRNA synthetase, editing domain"/>
    <property type="match status" value="1"/>
</dbReference>
<dbReference type="EMBL" id="CP036402">
    <property type="protein sequence ID" value="QBI18667.1"/>
    <property type="molecule type" value="Genomic_DNA"/>
</dbReference>
<dbReference type="CDD" id="cd07962">
    <property type="entry name" value="Anticodon_Ia_Val"/>
    <property type="match status" value="1"/>
</dbReference>
<comment type="domain">
    <text evidence="10">The C-terminal coiled-coil domain is crucial for aminoacylation activity.</text>
</comment>
<feature type="coiled-coil region" evidence="10">
    <location>
        <begin position="827"/>
        <end position="889"/>
    </location>
</feature>
<feature type="domain" description="Methionyl/Valyl/Leucyl/Isoleucyl-tRNA synthetase anticodon-binding" evidence="12">
    <location>
        <begin position="616"/>
        <end position="772"/>
    </location>
</feature>
<dbReference type="Pfam" id="PF00133">
    <property type="entry name" value="tRNA-synt_1"/>
    <property type="match status" value="1"/>
</dbReference>
<dbReference type="Proteomes" id="UP000291469">
    <property type="component" value="Chromosome"/>
</dbReference>
<dbReference type="PROSITE" id="PS00178">
    <property type="entry name" value="AA_TRNA_LIGASE_I"/>
    <property type="match status" value="1"/>
</dbReference>
<dbReference type="GO" id="GO:0005524">
    <property type="term" value="F:ATP binding"/>
    <property type="evidence" value="ECO:0007669"/>
    <property type="project" value="UniProtKB-UniRule"/>
</dbReference>
<dbReference type="PANTHER" id="PTHR11946">
    <property type="entry name" value="VALYL-TRNA SYNTHETASES"/>
    <property type="match status" value="1"/>
</dbReference>
<comment type="catalytic activity">
    <reaction evidence="8 10">
        <text>tRNA(Val) + L-valine + ATP = L-valyl-tRNA(Val) + AMP + diphosphate</text>
        <dbReference type="Rhea" id="RHEA:10704"/>
        <dbReference type="Rhea" id="RHEA-COMP:9672"/>
        <dbReference type="Rhea" id="RHEA-COMP:9708"/>
        <dbReference type="ChEBI" id="CHEBI:30616"/>
        <dbReference type="ChEBI" id="CHEBI:33019"/>
        <dbReference type="ChEBI" id="CHEBI:57762"/>
        <dbReference type="ChEBI" id="CHEBI:78442"/>
        <dbReference type="ChEBI" id="CHEBI:78537"/>
        <dbReference type="ChEBI" id="CHEBI:456215"/>
        <dbReference type="EC" id="6.1.1.9"/>
    </reaction>
</comment>
<dbReference type="InterPro" id="IPR001412">
    <property type="entry name" value="aa-tRNA-synth_I_CS"/>
</dbReference>
<evidence type="ECO:0000256" key="6">
    <source>
        <dbReference type="ARBA" id="ARBA00023054"/>
    </source>
</evidence>
<evidence type="ECO:0000313" key="15">
    <source>
        <dbReference type="Proteomes" id="UP000291469"/>
    </source>
</evidence>
<dbReference type="HAMAP" id="MF_02004">
    <property type="entry name" value="Val_tRNA_synth_type1"/>
    <property type="match status" value="1"/>
</dbReference>
<dbReference type="PRINTS" id="PR00986">
    <property type="entry name" value="TRNASYNTHVAL"/>
</dbReference>
<evidence type="ECO:0000256" key="2">
    <source>
        <dbReference type="ARBA" id="ARBA00022598"/>
    </source>
</evidence>
<dbReference type="SUPFAM" id="SSF47323">
    <property type="entry name" value="Anticodon-binding domain of a subclass of class I aminoacyl-tRNA synthetases"/>
    <property type="match status" value="1"/>
</dbReference>
<dbReference type="InterPro" id="IPR019499">
    <property type="entry name" value="Val-tRNA_synth_tRNA-bd"/>
</dbReference>
<keyword evidence="4 10" id="KW-0067">ATP-binding</keyword>
<evidence type="ECO:0000256" key="4">
    <source>
        <dbReference type="ARBA" id="ARBA00022840"/>
    </source>
</evidence>
<keyword evidence="5 10" id="KW-0648">Protein biosynthesis</keyword>
<evidence type="ECO:0000256" key="8">
    <source>
        <dbReference type="ARBA" id="ARBA00047552"/>
    </source>
</evidence>
<dbReference type="InterPro" id="IPR010978">
    <property type="entry name" value="tRNA-bd_arm"/>
</dbReference>
<dbReference type="PANTHER" id="PTHR11946:SF93">
    <property type="entry name" value="VALINE--TRNA LIGASE, CHLOROPLASTIC_MITOCHONDRIAL 2"/>
    <property type="match status" value="1"/>
</dbReference>
<dbReference type="FunFam" id="3.90.740.10:FF:000005">
    <property type="entry name" value="Valine--tRNA ligase, mitochondrial"/>
    <property type="match status" value="1"/>
</dbReference>
<proteinExistence type="inferred from homology"/>
<evidence type="ECO:0000256" key="10">
    <source>
        <dbReference type="HAMAP-Rule" id="MF_02004"/>
    </source>
</evidence>
<dbReference type="Pfam" id="PF08264">
    <property type="entry name" value="Anticodon_1"/>
    <property type="match status" value="1"/>
</dbReference>
<keyword evidence="1 10" id="KW-0963">Cytoplasm</keyword>
<evidence type="ECO:0000256" key="1">
    <source>
        <dbReference type="ARBA" id="ARBA00022490"/>
    </source>
</evidence>
<comment type="domain">
    <text evidence="10">ValRS has two distinct active sites: one for aminoacylation and one for editing. The misactivated threonine is translocated from the active site to the editing site.</text>
</comment>
<dbReference type="Pfam" id="PF10458">
    <property type="entry name" value="Val_tRNA-synt_C"/>
    <property type="match status" value="1"/>
</dbReference>
<dbReference type="InterPro" id="IPR037118">
    <property type="entry name" value="Val-tRNA_synth_C_sf"/>
</dbReference>
<keyword evidence="6 10" id="KW-0175">Coiled coil</keyword>
<evidence type="ECO:0000259" key="12">
    <source>
        <dbReference type="Pfam" id="PF08264"/>
    </source>
</evidence>
<feature type="domain" description="Aminoacyl-tRNA synthetase class Ia" evidence="11">
    <location>
        <begin position="24"/>
        <end position="569"/>
    </location>
</feature>
<feature type="binding site" evidence="10">
    <location>
        <position position="535"/>
    </location>
    <ligand>
        <name>ATP</name>
        <dbReference type="ChEBI" id="CHEBI:30616"/>
    </ligand>
</feature>
<dbReference type="GO" id="GO:0002161">
    <property type="term" value="F:aminoacyl-tRNA deacylase activity"/>
    <property type="evidence" value="ECO:0007669"/>
    <property type="project" value="InterPro"/>
</dbReference>
<dbReference type="SUPFAM" id="SSF52374">
    <property type="entry name" value="Nucleotidylyl transferase"/>
    <property type="match status" value="1"/>
</dbReference>
<evidence type="ECO:0000256" key="3">
    <source>
        <dbReference type="ARBA" id="ARBA00022741"/>
    </source>
</evidence>
<evidence type="ECO:0000256" key="7">
    <source>
        <dbReference type="ARBA" id="ARBA00023146"/>
    </source>
</evidence>
<feature type="short sequence motif" description="'KMSKS' region" evidence="10">
    <location>
        <begin position="532"/>
        <end position="536"/>
    </location>
</feature>
<feature type="short sequence motif" description="'HIGH' region" evidence="10">
    <location>
        <begin position="52"/>
        <end position="62"/>
    </location>
</feature>
<dbReference type="GO" id="GO:0006438">
    <property type="term" value="P:valyl-tRNA aminoacylation"/>
    <property type="evidence" value="ECO:0007669"/>
    <property type="project" value="UniProtKB-UniRule"/>
</dbReference>
<dbReference type="SUPFAM" id="SSF50677">
    <property type="entry name" value="ValRS/IleRS/LeuRS editing domain"/>
    <property type="match status" value="1"/>
</dbReference>
<dbReference type="InterPro" id="IPR009080">
    <property type="entry name" value="tRNAsynth_Ia_anticodon-bd"/>
</dbReference>
<dbReference type="InterPro" id="IPR002300">
    <property type="entry name" value="aa-tRNA-synth_Ia"/>
</dbReference>
<gene>
    <name evidence="10" type="primary">valS</name>
    <name evidence="14" type="ORF">ER308_03230</name>
</gene>
<keyword evidence="2 10" id="KW-0436">Ligase</keyword>
<dbReference type="FunFam" id="3.40.50.620:FF:000020">
    <property type="entry name" value="Valine--tRNA ligase, mitochondrial"/>
    <property type="match status" value="1"/>
</dbReference>
<dbReference type="CDD" id="cd00817">
    <property type="entry name" value="ValRS_core"/>
    <property type="match status" value="1"/>
</dbReference>
<evidence type="ECO:0000259" key="11">
    <source>
        <dbReference type="Pfam" id="PF00133"/>
    </source>
</evidence>
<dbReference type="InterPro" id="IPR002303">
    <property type="entry name" value="Valyl-tRNA_ligase"/>
</dbReference>
<sequence>MSPETAARAELSSAYDPAEVETRRYDWWERGGWFEAEPDDPGEPFAISMPPPNVTGSLHMGHALTTAIEDAFIRHARMQGKNAVWLPGTDHAGIATQNVVERELAKEGTSRHDLGREAFLDRVHEFVEESGGTILLQQRRLGASCDWRREAFTLDEPRYQAVREAFCHLYEQGLVYKGERIINWCPRCQTALSDIEVDYADIEGEIARLRYPAADGSEGVVVATTRVETMLGDTGVAVHPDDERYRHLVGTTIELPLIGRQLPVVADEHVDPEFGTGAVKVTPAHDANDFEIGRRHDLGTVNVMTEEAVISDAGGPYAGLGRFEARERVKADLDARGLLESVEAYTHSVGHCSRCDTPVEPRLSDQWFVRVRPLADEAAAAVRDGRTTFVPERNTKGFLEWLENLHDWCISRQLWWGHRIPAWYDRDGNIHVRREDPVDDEVERLGLSQDPDVLDTWFSSQLWPMTTLGWTRPGDSTPELETWYPNAVMETGYDINTFWVSRMLMIGLHMTGEVPFRVVFNHGMVRDGEGKKMSKSFGNVIDPLDFIGKYGADALRFALVRGANPGTDVPLAEEWVEGARRFCNKLWNAARFVLAHLGPVTPRDGLPARAGLAVEDRWILSRLEAVRAEVDAAYAAYDLAKASRALYHFVWDDYCDWYLELAKLRAGGERGEPDAHDPHDAEAAQRVLAVVLDEVLRLLHPLTPFVTEELWQALHAEPAGEALIGAAWPPGEPGRRDPEAEAALGAVQEAVTALRRFRADHGLSPQQQLDVVARVADDRRGALDEGLEGIRALAGVADWTFDDAPPGGPVGEVAVAGGELLVPLADLIDLDEERARIDRELDKARGEVRRAEGKLANDSFVQKAPGEVVQAERDKLAEWRAAIERLEQQRAALS</sequence>
<evidence type="ECO:0000259" key="13">
    <source>
        <dbReference type="Pfam" id="PF10458"/>
    </source>
</evidence>
<evidence type="ECO:0000256" key="9">
    <source>
        <dbReference type="ARBA" id="ARBA00060830"/>
    </source>
</evidence>
<keyword evidence="7 10" id="KW-0030">Aminoacyl-tRNA synthetase</keyword>
<evidence type="ECO:0000256" key="5">
    <source>
        <dbReference type="ARBA" id="ARBA00022917"/>
    </source>
</evidence>
<name>A0A411YBY6_9ACTN</name>
<comment type="subcellular location">
    <subcellularLocation>
        <location evidence="10">Cytoplasm</location>
    </subcellularLocation>
</comment>
<dbReference type="AlphaFoldDB" id="A0A411YBY6"/>
<dbReference type="InterPro" id="IPR014729">
    <property type="entry name" value="Rossmann-like_a/b/a_fold"/>
</dbReference>
<dbReference type="InterPro" id="IPR033705">
    <property type="entry name" value="Anticodon_Ia_Val"/>
</dbReference>
<dbReference type="Gene3D" id="1.10.287.380">
    <property type="entry name" value="Valyl-tRNA synthetase, C-terminal domain"/>
    <property type="match status" value="1"/>
</dbReference>
<dbReference type="KEGG" id="erz:ER308_03230"/>
<organism evidence="14 15">
    <name type="scientific">Egibacter rhizosphaerae</name>
    <dbReference type="NCBI Taxonomy" id="1670831"/>
    <lineage>
        <taxon>Bacteria</taxon>
        <taxon>Bacillati</taxon>
        <taxon>Actinomycetota</taxon>
        <taxon>Nitriliruptoria</taxon>
        <taxon>Egibacterales</taxon>
        <taxon>Egibacteraceae</taxon>
        <taxon>Egibacter</taxon>
    </lineage>
</organism>
<dbReference type="NCBIfam" id="NF004349">
    <property type="entry name" value="PRK05729.1"/>
    <property type="match status" value="1"/>
</dbReference>
<dbReference type="GO" id="GO:0004832">
    <property type="term" value="F:valine-tRNA ligase activity"/>
    <property type="evidence" value="ECO:0007669"/>
    <property type="project" value="UniProtKB-UniRule"/>
</dbReference>
<feature type="domain" description="Valyl-tRNA synthetase tRNA-binding arm" evidence="13">
    <location>
        <begin position="829"/>
        <end position="893"/>
    </location>
</feature>
<dbReference type="NCBIfam" id="TIGR00422">
    <property type="entry name" value="valS"/>
    <property type="match status" value="1"/>
</dbReference>
<accession>A0A411YBY6</accession>
<dbReference type="FunFam" id="1.10.287.380:FF:000001">
    <property type="entry name" value="Valine--tRNA ligase"/>
    <property type="match status" value="1"/>
</dbReference>
<keyword evidence="15" id="KW-1185">Reference proteome</keyword>
<reference evidence="14 15" key="1">
    <citation type="submission" date="2019-01" db="EMBL/GenBank/DDBJ databases">
        <title>Egibacter rhizosphaerae EGI 80759T.</title>
        <authorList>
            <person name="Chen D.-D."/>
            <person name="Tian Y."/>
            <person name="Jiao J.-Y."/>
            <person name="Zhang X.-T."/>
            <person name="Zhang Y.-G."/>
            <person name="Zhang Y."/>
            <person name="Xiao M."/>
            <person name="Shu W.-S."/>
            <person name="Li W.-J."/>
        </authorList>
    </citation>
    <scope>NUCLEOTIDE SEQUENCE [LARGE SCALE GENOMIC DNA]</scope>
    <source>
        <strain evidence="14 15">EGI 80759</strain>
    </source>
</reference>
<protein>
    <recommendedName>
        <fullName evidence="10">Valine--tRNA ligase</fullName>
        <ecNumber evidence="10">6.1.1.9</ecNumber>
    </recommendedName>
    <alternativeName>
        <fullName evidence="10">Valyl-tRNA synthetase</fullName>
        <shortName evidence="10">ValRS</shortName>
    </alternativeName>
</protein>
<dbReference type="Gene3D" id="3.40.50.620">
    <property type="entry name" value="HUPs"/>
    <property type="match status" value="2"/>
</dbReference>
<evidence type="ECO:0000313" key="14">
    <source>
        <dbReference type="EMBL" id="QBI18667.1"/>
    </source>
</evidence>
<comment type="subunit">
    <text evidence="10">Monomer.</text>
</comment>
<dbReference type="OrthoDB" id="9810365at2"/>
<dbReference type="InterPro" id="IPR013155">
    <property type="entry name" value="M/V/L/I-tRNA-synth_anticd-bd"/>
</dbReference>
<dbReference type="SUPFAM" id="SSF46589">
    <property type="entry name" value="tRNA-binding arm"/>
    <property type="match status" value="1"/>
</dbReference>
<keyword evidence="3 10" id="KW-0547">Nucleotide-binding</keyword>
<dbReference type="RefSeq" id="WP_131153665.1">
    <property type="nucleotide sequence ID" value="NZ_CP036402.1"/>
</dbReference>
<dbReference type="Gene3D" id="1.10.730.10">
    <property type="entry name" value="Isoleucyl-tRNA Synthetase, Domain 1"/>
    <property type="match status" value="1"/>
</dbReference>
<comment type="similarity">
    <text evidence="9 10">Belongs to the class-I aminoacyl-tRNA synthetase family. ValS type 1 subfamily.</text>
</comment>